<dbReference type="RefSeq" id="WP_241552588.1">
    <property type="nucleotide sequence ID" value="NZ_JANCNS010000003.1"/>
</dbReference>
<comment type="caution">
    <text evidence="1">The sequence shown here is derived from an EMBL/GenBank/DDBJ whole genome shotgun (WGS) entry which is preliminary data.</text>
</comment>
<gene>
    <name evidence="1" type="ORF">MKO06_13435</name>
</gene>
<sequence>MKKLILDSKAERVILLSGDRHISEFSAVQVDGLQYRLVDFTSSGLTHSYEQFTGEPNTKRIGEVVKEKSFGLLYFDFSEKTVQMEMRGVNNRLQQEYRLEFRP</sequence>
<evidence type="ECO:0000313" key="2">
    <source>
        <dbReference type="Proteomes" id="UP001155280"/>
    </source>
</evidence>
<dbReference type="InterPro" id="IPR038607">
    <property type="entry name" value="PhoD-like_sf"/>
</dbReference>
<evidence type="ECO:0000313" key="1">
    <source>
        <dbReference type="EMBL" id="MCP9200916.1"/>
    </source>
</evidence>
<keyword evidence="2" id="KW-1185">Reference proteome</keyword>
<protein>
    <submittedName>
        <fullName evidence="1">Uncharacterized protein</fullName>
    </submittedName>
</protein>
<proteinExistence type="predicted"/>
<dbReference type="PANTHER" id="PTHR33987">
    <property type="entry name" value="CALCINEURIN-LIKE METALLO-PHOSPHOESTERASE SUPERFAMILY PROTEIN"/>
    <property type="match status" value="1"/>
</dbReference>
<dbReference type="PANTHER" id="PTHR33987:SF1">
    <property type="entry name" value="CALCINEURIN-LIKE METALLO-PHOSPHOESTERASE SUPERFAMILY PROTEIN"/>
    <property type="match status" value="1"/>
</dbReference>
<accession>A0A9X2KZ85</accession>
<reference evidence="1" key="1">
    <citation type="submission" date="2022-07" db="EMBL/GenBank/DDBJ databases">
        <title>Gramela sediminis sp. nov., isolated from deep-sea sediment of the Indian Ocean.</title>
        <authorList>
            <person name="Shi H."/>
        </authorList>
    </citation>
    <scope>NUCLEOTIDE SEQUENCE</scope>
    <source>
        <strain evidence="1">GC03-9</strain>
    </source>
</reference>
<name>A0A9X2KZ85_9FLAO</name>
<dbReference type="EMBL" id="JANCNS010000003">
    <property type="protein sequence ID" value="MCP9200916.1"/>
    <property type="molecule type" value="Genomic_DNA"/>
</dbReference>
<dbReference type="Gene3D" id="3.60.21.70">
    <property type="entry name" value="PhoD-like phosphatase"/>
    <property type="match status" value="1"/>
</dbReference>
<organism evidence="1 2">
    <name type="scientific">Christiangramia oceanisediminis</name>
    <dbReference type="NCBI Taxonomy" id="2920386"/>
    <lineage>
        <taxon>Bacteria</taxon>
        <taxon>Pseudomonadati</taxon>
        <taxon>Bacteroidota</taxon>
        <taxon>Flavobacteriia</taxon>
        <taxon>Flavobacteriales</taxon>
        <taxon>Flavobacteriaceae</taxon>
        <taxon>Christiangramia</taxon>
    </lineage>
</organism>
<dbReference type="Proteomes" id="UP001155280">
    <property type="component" value="Unassembled WGS sequence"/>
</dbReference>
<dbReference type="AlphaFoldDB" id="A0A9X2KZ85"/>